<evidence type="ECO:0000256" key="7">
    <source>
        <dbReference type="PROSITE-ProRule" id="PRU00175"/>
    </source>
</evidence>
<evidence type="ECO:0000256" key="6">
    <source>
        <dbReference type="ARBA" id="ARBA00024209"/>
    </source>
</evidence>
<evidence type="ECO:0000256" key="4">
    <source>
        <dbReference type="ARBA" id="ARBA00022771"/>
    </source>
</evidence>
<reference evidence="10 11" key="1">
    <citation type="journal article" date="2009" name="Nature">
        <title>The Sorghum bicolor genome and the diversification of grasses.</title>
        <authorList>
            <person name="Paterson A.H."/>
            <person name="Bowers J.E."/>
            <person name="Bruggmann R."/>
            <person name="Dubchak I."/>
            <person name="Grimwood J."/>
            <person name="Gundlach H."/>
            <person name="Haberer G."/>
            <person name="Hellsten U."/>
            <person name="Mitros T."/>
            <person name="Poliakov A."/>
            <person name="Schmutz J."/>
            <person name="Spannagl M."/>
            <person name="Tang H."/>
            <person name="Wang X."/>
            <person name="Wicker T."/>
            <person name="Bharti A.K."/>
            <person name="Chapman J."/>
            <person name="Feltus F.A."/>
            <person name="Gowik U."/>
            <person name="Grigoriev I.V."/>
            <person name="Lyons E."/>
            <person name="Maher C.A."/>
            <person name="Martis M."/>
            <person name="Narechania A."/>
            <person name="Otillar R.P."/>
            <person name="Penning B.W."/>
            <person name="Salamov A.A."/>
            <person name="Wang Y."/>
            <person name="Zhang L."/>
            <person name="Carpita N.C."/>
            <person name="Freeling M."/>
            <person name="Gingle A.R."/>
            <person name="Hash C.T."/>
            <person name="Keller B."/>
            <person name="Klein P."/>
            <person name="Kresovich S."/>
            <person name="McCann M.C."/>
            <person name="Ming R."/>
            <person name="Peterson D.G."/>
            <person name="Mehboob-ur-Rahman"/>
            <person name="Ware D."/>
            <person name="Westhoff P."/>
            <person name="Mayer K.F."/>
            <person name="Messing J."/>
            <person name="Rokhsar D.S."/>
        </authorList>
    </citation>
    <scope>NUCLEOTIDE SEQUENCE [LARGE SCALE GENOMIC DNA]</scope>
    <source>
        <strain evidence="11">cv. BTx623</strain>
    </source>
</reference>
<dbReference type="GO" id="GO:0008270">
    <property type="term" value="F:zinc ion binding"/>
    <property type="evidence" value="ECO:0007669"/>
    <property type="project" value="UniProtKB-KW"/>
</dbReference>
<dbReference type="InterPro" id="IPR013083">
    <property type="entry name" value="Znf_RING/FYVE/PHD"/>
</dbReference>
<dbReference type="Gene3D" id="3.30.40.10">
    <property type="entry name" value="Zinc/RING finger domain, C3HC4 (zinc finger)"/>
    <property type="match status" value="1"/>
</dbReference>
<evidence type="ECO:0000256" key="2">
    <source>
        <dbReference type="ARBA" id="ARBA00012483"/>
    </source>
</evidence>
<keyword evidence="5" id="KW-0862">Zinc</keyword>
<dbReference type="OrthoDB" id="8062037at2759"/>
<dbReference type="PANTHER" id="PTHR14155:SF627">
    <property type="entry name" value="OS06G0192800 PROTEIN"/>
    <property type="match status" value="1"/>
</dbReference>
<name>A0A194YKK4_SORBI</name>
<accession>A0A194YKK4</accession>
<sequence>MIRPRPVLISHSRRKDQLKDDGVLASRRSFRDASMAKSFVPTPTIPQSENRPATSSIGTLIFSYTCAGLTGTALFAVIFFYCYQHMFRRRAPVTAAGAESNPGLEGHHIGVDITKLPEFAYTQSSRRRGTGDGAQCSVCLGAVQAGEMVRRLPLCKHLYHVECIDMWLASHATCPICRSDVEPPREASTEPPETLPV</sequence>
<dbReference type="InterPro" id="IPR053238">
    <property type="entry name" value="RING-H2_zinc_finger"/>
</dbReference>
<dbReference type="Proteomes" id="UP000000768">
    <property type="component" value="Chromosome 10"/>
</dbReference>
<keyword evidence="11" id="KW-1185">Reference proteome</keyword>
<dbReference type="SMART" id="SM00184">
    <property type="entry name" value="RING"/>
    <property type="match status" value="1"/>
</dbReference>
<keyword evidence="4 7" id="KW-0863">Zinc-finger</keyword>
<dbReference type="GO" id="GO:0006511">
    <property type="term" value="P:ubiquitin-dependent protein catabolic process"/>
    <property type="evidence" value="ECO:0000318"/>
    <property type="project" value="GO_Central"/>
</dbReference>
<dbReference type="InParanoid" id="A0A194YKK4"/>
<evidence type="ECO:0000313" key="10">
    <source>
        <dbReference type="EMBL" id="KXG20126.1"/>
    </source>
</evidence>
<dbReference type="eggNOG" id="KOG0800">
    <property type="taxonomic scope" value="Eukaryota"/>
</dbReference>
<proteinExistence type="inferred from homology"/>
<keyword evidence="3" id="KW-0479">Metal-binding</keyword>
<dbReference type="GO" id="GO:0061630">
    <property type="term" value="F:ubiquitin protein ligase activity"/>
    <property type="evidence" value="ECO:0000318"/>
    <property type="project" value="GO_Central"/>
</dbReference>
<evidence type="ECO:0000256" key="1">
    <source>
        <dbReference type="ARBA" id="ARBA00000900"/>
    </source>
</evidence>
<dbReference type="EC" id="2.3.2.27" evidence="2"/>
<feature type="domain" description="RING-type" evidence="9">
    <location>
        <begin position="136"/>
        <end position="178"/>
    </location>
</feature>
<dbReference type="EMBL" id="CM000769">
    <property type="protein sequence ID" value="KXG20126.1"/>
    <property type="molecule type" value="Genomic_DNA"/>
</dbReference>
<dbReference type="OMA" id="PAIFSYT"/>
<evidence type="ECO:0000256" key="5">
    <source>
        <dbReference type="ARBA" id="ARBA00022833"/>
    </source>
</evidence>
<dbReference type="Gramene" id="KXG20126">
    <property type="protein sequence ID" value="KXG20126"/>
    <property type="gene ID" value="SORBI_3010G158500"/>
</dbReference>
<evidence type="ECO:0000256" key="3">
    <source>
        <dbReference type="ARBA" id="ARBA00022723"/>
    </source>
</evidence>
<dbReference type="InterPro" id="IPR001841">
    <property type="entry name" value="Znf_RING"/>
</dbReference>
<reference evidence="11" key="2">
    <citation type="journal article" date="2018" name="Plant J.">
        <title>The Sorghum bicolor reference genome: improved assembly, gene annotations, a transcriptome atlas, and signatures of genome organization.</title>
        <authorList>
            <person name="McCormick R.F."/>
            <person name="Truong S.K."/>
            <person name="Sreedasyam A."/>
            <person name="Jenkins J."/>
            <person name="Shu S."/>
            <person name="Sims D."/>
            <person name="Kennedy M."/>
            <person name="Amirebrahimi M."/>
            <person name="Weers B.D."/>
            <person name="McKinley B."/>
            <person name="Mattison A."/>
            <person name="Morishige D.T."/>
            <person name="Grimwood J."/>
            <person name="Schmutz J."/>
            <person name="Mullet J.E."/>
        </authorList>
    </citation>
    <scope>NUCLEOTIDE SEQUENCE [LARGE SCALE GENOMIC DNA]</scope>
    <source>
        <strain evidence="11">cv. BTx623</strain>
    </source>
</reference>
<keyword evidence="8" id="KW-0812">Transmembrane</keyword>
<comment type="similarity">
    <text evidence="6">Belongs to the RING-type zinc finger family. ATL subfamily.</text>
</comment>
<dbReference type="PROSITE" id="PS50089">
    <property type="entry name" value="ZF_RING_2"/>
    <property type="match status" value="1"/>
</dbReference>
<dbReference type="SUPFAM" id="SSF57850">
    <property type="entry name" value="RING/U-box"/>
    <property type="match status" value="1"/>
</dbReference>
<dbReference type="Pfam" id="PF13639">
    <property type="entry name" value="zf-RING_2"/>
    <property type="match status" value="1"/>
</dbReference>
<dbReference type="FunFam" id="3.30.40.10:FF:000722">
    <property type="entry name" value="Ring-H2 zinc finger protein-like"/>
    <property type="match status" value="1"/>
</dbReference>
<evidence type="ECO:0000256" key="8">
    <source>
        <dbReference type="SAM" id="Phobius"/>
    </source>
</evidence>
<dbReference type="AlphaFoldDB" id="A0A194YKK4"/>
<comment type="catalytic activity">
    <reaction evidence="1">
        <text>S-ubiquitinyl-[E2 ubiquitin-conjugating enzyme]-L-cysteine + [acceptor protein]-L-lysine = [E2 ubiquitin-conjugating enzyme]-L-cysteine + N(6)-ubiquitinyl-[acceptor protein]-L-lysine.</text>
        <dbReference type="EC" id="2.3.2.27"/>
    </reaction>
</comment>
<keyword evidence="8" id="KW-0472">Membrane</keyword>
<protein>
    <recommendedName>
        <fullName evidence="2">RING-type E3 ubiquitin transferase</fullName>
        <ecNumber evidence="2">2.3.2.27</ecNumber>
    </recommendedName>
</protein>
<gene>
    <name evidence="10" type="ORF">SORBI_3010G158500</name>
</gene>
<organism evidence="10 11">
    <name type="scientific">Sorghum bicolor</name>
    <name type="common">Sorghum</name>
    <name type="synonym">Sorghum vulgare</name>
    <dbReference type="NCBI Taxonomy" id="4558"/>
    <lineage>
        <taxon>Eukaryota</taxon>
        <taxon>Viridiplantae</taxon>
        <taxon>Streptophyta</taxon>
        <taxon>Embryophyta</taxon>
        <taxon>Tracheophyta</taxon>
        <taxon>Spermatophyta</taxon>
        <taxon>Magnoliopsida</taxon>
        <taxon>Liliopsida</taxon>
        <taxon>Poales</taxon>
        <taxon>Poaceae</taxon>
        <taxon>PACMAD clade</taxon>
        <taxon>Panicoideae</taxon>
        <taxon>Andropogonodae</taxon>
        <taxon>Andropogoneae</taxon>
        <taxon>Sorghinae</taxon>
        <taxon>Sorghum</taxon>
    </lineage>
</organism>
<evidence type="ECO:0000259" key="9">
    <source>
        <dbReference type="PROSITE" id="PS50089"/>
    </source>
</evidence>
<evidence type="ECO:0000313" key="11">
    <source>
        <dbReference type="Proteomes" id="UP000000768"/>
    </source>
</evidence>
<dbReference type="PANTHER" id="PTHR14155">
    <property type="entry name" value="RING FINGER DOMAIN-CONTAINING"/>
    <property type="match status" value="1"/>
</dbReference>
<keyword evidence="8" id="KW-1133">Transmembrane helix</keyword>
<dbReference type="CDD" id="cd16461">
    <property type="entry name" value="RING-H2_EL5-like"/>
    <property type="match status" value="1"/>
</dbReference>
<feature type="transmembrane region" description="Helical" evidence="8">
    <location>
        <begin position="61"/>
        <end position="83"/>
    </location>
</feature>